<dbReference type="EMBL" id="QZWG01000001">
    <property type="protein sequence ID" value="RZC29567.1"/>
    <property type="molecule type" value="Genomic_DNA"/>
</dbReference>
<keyword evidence="3" id="KW-1185">Reference proteome</keyword>
<organism evidence="2 3">
    <name type="scientific">Glycine soja</name>
    <name type="common">Wild soybean</name>
    <dbReference type="NCBI Taxonomy" id="3848"/>
    <lineage>
        <taxon>Eukaryota</taxon>
        <taxon>Viridiplantae</taxon>
        <taxon>Streptophyta</taxon>
        <taxon>Embryophyta</taxon>
        <taxon>Tracheophyta</taxon>
        <taxon>Spermatophyta</taxon>
        <taxon>Magnoliopsida</taxon>
        <taxon>eudicotyledons</taxon>
        <taxon>Gunneridae</taxon>
        <taxon>Pentapetalae</taxon>
        <taxon>rosids</taxon>
        <taxon>fabids</taxon>
        <taxon>Fabales</taxon>
        <taxon>Fabaceae</taxon>
        <taxon>Papilionoideae</taxon>
        <taxon>50 kb inversion clade</taxon>
        <taxon>NPAAA clade</taxon>
        <taxon>indigoferoid/millettioid clade</taxon>
        <taxon>Phaseoleae</taxon>
        <taxon>Glycine</taxon>
        <taxon>Glycine subgen. Soja</taxon>
    </lineage>
</organism>
<dbReference type="AlphaFoldDB" id="A0A445M1T7"/>
<dbReference type="GO" id="GO:0051011">
    <property type="term" value="F:microtubule minus-end binding"/>
    <property type="evidence" value="ECO:0007669"/>
    <property type="project" value="InterPro"/>
</dbReference>
<dbReference type="PANTHER" id="PTHR14352">
    <property type="entry name" value="HAUS AUGMIN-LIKE COMPLEX SUBUNIT 7"/>
    <property type="match status" value="1"/>
</dbReference>
<accession>A0A445M1T7</accession>
<evidence type="ECO:0000259" key="1">
    <source>
        <dbReference type="Pfam" id="PF13966"/>
    </source>
</evidence>
<protein>
    <submittedName>
        <fullName evidence="2">AUGMIN subunit 7</fullName>
    </submittedName>
</protein>
<gene>
    <name evidence="2" type="ORF">D0Y65_001230</name>
</gene>
<dbReference type="InterPro" id="IPR026960">
    <property type="entry name" value="RVT-Znf"/>
</dbReference>
<name>A0A445M1T7_GLYSO</name>
<proteinExistence type="predicted"/>
<reference evidence="2 3" key="1">
    <citation type="submission" date="2018-09" db="EMBL/GenBank/DDBJ databases">
        <title>A high-quality reference genome of wild soybean provides a powerful tool to mine soybean genomes.</title>
        <authorList>
            <person name="Xie M."/>
            <person name="Chung C.Y.L."/>
            <person name="Li M.-W."/>
            <person name="Wong F.-L."/>
            <person name="Chan T.-F."/>
            <person name="Lam H.-M."/>
        </authorList>
    </citation>
    <scope>NUCLEOTIDE SEQUENCE [LARGE SCALE GENOMIC DNA]</scope>
    <source>
        <strain evidence="3">cv. W05</strain>
        <tissue evidence="2">Hypocotyl of etiolated seedlings</tissue>
    </source>
</reference>
<sequence>MLVAPFQESKIQNAVWDCGNDKSPGPDGINFRFIKQFWDTLKHDIFRYIHEFHANGAIPRGCNASFIALIPKISNPQHLGEYRPISLIGCMIPKTVEERLKRIQRRFLWGGGLEQKRIAWIKWDQVCMPKDKGGLGIKDIDSFNLALLAKWKWNYMQEKGEIWSRVLESKYGGWRSLYEEGREGYQSIWWKDLKQTVNSAQHGDIVHINMRWKIVGGDKVRLWEDKWNQQQQPLAERYTHSAQGSDEWEWLGDQTRKYSTRSAYNLILEASKGGQHQDWCKELWRIKIPSKISVFAWRLIEDRLPTRMNLHRRQVQLQDLRCPFCREAVEEASHLFFHYVFIQPILWESMSWLNLQTAFPLGPKQNFLQHISIQAAGLRSNRWRYWWMAVTWAIWKTRNRVLFSNAEFDANRLFDEAVFWTWTWLRHFEKHFSTHLNQWASNISQGFIMTMWVLWGSSDENMGFPAARGFCGFQRRQCGFSGSVGGFVGSTNDNVGVDGAVSGRFRADSNFRQEDDKEKSVNTFQTENGGDWLLIILHSTHTHYRLFSLKHRYRPSLRFDAVIPAAFDLDGTKPETNNSISQKMASRQMEEIRKKLADLNYPRANAPAQSLLFAGMERYALLEWLFFRLLGDKSPFSQQNLQGDGHDRDEETGRIQYLAEIAKFLGITTTVDTDAIQGHGSYEDRTEMLRLIVDLVEATICSDNPEWSVDEQVAKDIQLIDSIAEKQAQIFSEECKLFPADVQIQSIYPLPDVSELELKFSEQSKILLNLQQKVDDLASKHAYNPDEEYTEVESQLRAHLESFLETARTFNLIYTKEIRPWTHMMEVPQLHGFGPAANRLLEAYKMLLKFLGNLRNLRDSHAALAFGSSETSDGPSSVTRIISECESALTVLNRDLGILSASIAREQGEKMNI</sequence>
<feature type="domain" description="Reverse transcriptase zinc-binding" evidence="1">
    <location>
        <begin position="258"/>
        <end position="338"/>
    </location>
</feature>
<dbReference type="InterPro" id="IPR029711">
    <property type="entry name" value="Haus7-like"/>
</dbReference>
<dbReference type="Pfam" id="PF13966">
    <property type="entry name" value="zf-RVT"/>
    <property type="match status" value="1"/>
</dbReference>
<dbReference type="GO" id="GO:0070652">
    <property type="term" value="C:HAUS complex"/>
    <property type="evidence" value="ECO:0007669"/>
    <property type="project" value="TreeGrafter"/>
</dbReference>
<dbReference type="Pfam" id="PF06694">
    <property type="entry name" value="Plant_NMP1"/>
    <property type="match status" value="1"/>
</dbReference>
<comment type="caution">
    <text evidence="2">The sequence shown here is derived from an EMBL/GenBank/DDBJ whole genome shotgun (WGS) entry which is preliminary data.</text>
</comment>
<dbReference type="Proteomes" id="UP000289340">
    <property type="component" value="Chromosome 1"/>
</dbReference>
<evidence type="ECO:0000313" key="3">
    <source>
        <dbReference type="Proteomes" id="UP000289340"/>
    </source>
</evidence>
<dbReference type="GO" id="GO:0051225">
    <property type="term" value="P:spindle assembly"/>
    <property type="evidence" value="ECO:0007669"/>
    <property type="project" value="TreeGrafter"/>
</dbReference>
<dbReference type="PANTHER" id="PTHR14352:SF2">
    <property type="entry name" value="HAUS AUGMIN-LIKE COMPLEX SUBUNIT 7"/>
    <property type="match status" value="1"/>
</dbReference>
<dbReference type="GO" id="GO:0031023">
    <property type="term" value="P:microtubule organizing center organization"/>
    <property type="evidence" value="ECO:0007669"/>
    <property type="project" value="TreeGrafter"/>
</dbReference>
<evidence type="ECO:0000313" key="2">
    <source>
        <dbReference type="EMBL" id="RZC29567.1"/>
    </source>
</evidence>
<dbReference type="InterPro" id="IPR010604">
    <property type="entry name" value="Plant_AUG7"/>
</dbReference>